<keyword evidence="19" id="KW-1185">Reference proteome</keyword>
<keyword evidence="3 14" id="KW-0813">Transport</keyword>
<dbReference type="InterPro" id="IPR006785">
    <property type="entry name" value="Pex14_N"/>
</dbReference>
<dbReference type="PANTHER" id="PTHR23058">
    <property type="entry name" value="PEROXISOMAL MEMBRANE PROTEIN PEX14"/>
    <property type="match status" value="1"/>
</dbReference>
<keyword evidence="9 14" id="KW-0576">Peroxisome</keyword>
<evidence type="ECO:0000256" key="12">
    <source>
        <dbReference type="ARBA" id="ARBA00053920"/>
    </source>
</evidence>
<evidence type="ECO:0000313" key="19">
    <source>
        <dbReference type="Proteomes" id="UP000006727"/>
    </source>
</evidence>
<comment type="similarity">
    <text evidence="2 14">Belongs to the peroxin-14 family.</text>
</comment>
<name>A9TTH7_PHYPA</name>
<gene>
    <name evidence="18" type="primary">LOC112286380</name>
</gene>
<dbReference type="GeneID" id="112286380"/>
<dbReference type="GO" id="GO:1990429">
    <property type="term" value="C:peroxisomal importomer complex"/>
    <property type="evidence" value="ECO:0000318"/>
    <property type="project" value="GO_Central"/>
</dbReference>
<dbReference type="Gene3D" id="1.10.10.10">
    <property type="entry name" value="Winged helix-like DNA-binding domain superfamily/Winged helix DNA-binding domain"/>
    <property type="match status" value="1"/>
</dbReference>
<evidence type="ECO:0000256" key="6">
    <source>
        <dbReference type="ARBA" id="ARBA00022989"/>
    </source>
</evidence>
<feature type="compositionally biased region" description="Basic and acidic residues" evidence="15">
    <location>
        <begin position="29"/>
        <end position="41"/>
    </location>
</feature>
<evidence type="ECO:0000256" key="13">
    <source>
        <dbReference type="ARBA" id="ARBA00064754"/>
    </source>
</evidence>
<keyword evidence="7" id="KW-0811">Translocation</keyword>
<feature type="region of interest" description="Disordered" evidence="15">
    <location>
        <begin position="271"/>
        <end position="334"/>
    </location>
</feature>
<evidence type="ECO:0000256" key="11">
    <source>
        <dbReference type="ARBA" id="ARBA00029691"/>
    </source>
</evidence>
<dbReference type="Gramene" id="Pp3c9_20380V3.2">
    <property type="protein sequence ID" value="Pp3c9_20380V3.2"/>
    <property type="gene ID" value="Pp3c9_20380"/>
</dbReference>
<dbReference type="FunFam" id="1.10.10.10:FF:000217">
    <property type="entry name" value="Peroxisomal membrane protein PEX14"/>
    <property type="match status" value="1"/>
</dbReference>
<comment type="subcellular location">
    <subcellularLocation>
        <location evidence="1">Peroxisome membrane</location>
        <topology evidence="1">Single-pass membrane protein</topology>
    </subcellularLocation>
</comment>
<comment type="function">
    <text evidence="12 14">Component of the PEX13-PEX14 docking complex, a translocon channel that specifically mediates the import of peroxisomal cargo proteins bound to PEX5 receptor. The PEX13-PEX14 docking complex forms a large import pore which can be opened to a diameter of about 9 nm. Mechanistically, PEX5 receptor along with cargo proteins associates with the PEX14 subunit of the PEX13-PEX14 docking complex in the cytosol, leading to the insertion of the receptor into the organelle membrane with the concomitant translocation of the cargo into the peroxisome matrix.</text>
</comment>
<evidence type="ECO:0000259" key="16">
    <source>
        <dbReference type="Pfam" id="PF04695"/>
    </source>
</evidence>
<protein>
    <recommendedName>
        <fullName evidence="10 14">Peroxisomal membrane protein PEX14</fullName>
    </recommendedName>
    <alternativeName>
        <fullName evidence="11 14">Peroxin-14</fullName>
    </alternativeName>
</protein>
<comment type="subunit">
    <text evidence="13">Interacts with PEX13; forming the PEX13-PEX14 docking complex. Interacts with PEX5 (via WxxxF/Y motifs).</text>
</comment>
<dbReference type="Pfam" id="PF23020">
    <property type="entry name" value="PEX14-like_2nd"/>
    <property type="match status" value="1"/>
</dbReference>
<evidence type="ECO:0000256" key="8">
    <source>
        <dbReference type="ARBA" id="ARBA00023136"/>
    </source>
</evidence>
<sequence>MGGEGVVGAMGPPPVQDTEAAGPAEGEAVENKIKTDPWKLEPQPIREDQVVNAVNFLSHPKVRSSPIVHRRSFLERKGLTKEEIDEAFRRVPDPPSSEVAAASAATKGAQVSVPSSQSIAPAQSQPLTALARRELSWGQKLLGLGAIVAASAGAGVITKVYLLPKFKSWVRSILVEESEIDKKVSPPTEGPPVEPVVNEVALAANAAAAAASEVAAAMREFSHARVKESLQLGSIIKALESQTQELKSALSGMRDVVTDRDAVTNRDVVNNSELTPTSSFGRGYRSDPWRTPEMPRPSAMLAERPYALAVIPPPSPPPAEREESPENGSEPMGS</sequence>
<evidence type="ECO:0000256" key="1">
    <source>
        <dbReference type="ARBA" id="ARBA00004549"/>
    </source>
</evidence>
<evidence type="ECO:0000256" key="10">
    <source>
        <dbReference type="ARBA" id="ARBA00029502"/>
    </source>
</evidence>
<keyword evidence="4" id="KW-0812">Transmembrane</keyword>
<evidence type="ECO:0000256" key="4">
    <source>
        <dbReference type="ARBA" id="ARBA00022692"/>
    </source>
</evidence>
<evidence type="ECO:0000256" key="9">
    <source>
        <dbReference type="ARBA" id="ARBA00023140"/>
    </source>
</evidence>
<keyword evidence="6" id="KW-1133">Transmembrane helix</keyword>
<evidence type="ECO:0000313" key="18">
    <source>
        <dbReference type="EnsemblPlants" id="Pp3c9_20380V3.2"/>
    </source>
</evidence>
<dbReference type="InterPro" id="IPR025655">
    <property type="entry name" value="PEX14"/>
</dbReference>
<dbReference type="InterPro" id="IPR054154">
    <property type="entry name" value="PEX14-like_M_plants"/>
</dbReference>
<feature type="region of interest" description="Disordered" evidence="15">
    <location>
        <begin position="1"/>
        <end position="41"/>
    </location>
</feature>
<dbReference type="GO" id="GO:0005102">
    <property type="term" value="F:signaling receptor binding"/>
    <property type="evidence" value="ECO:0000318"/>
    <property type="project" value="GO_Central"/>
</dbReference>
<dbReference type="OrthoDB" id="441517at2759"/>
<dbReference type="AlphaFoldDB" id="A9TTH7"/>
<evidence type="ECO:0000256" key="15">
    <source>
        <dbReference type="SAM" id="MobiDB-lite"/>
    </source>
</evidence>
<accession>A9TTH7</accession>
<evidence type="ECO:0000256" key="5">
    <source>
        <dbReference type="ARBA" id="ARBA00022927"/>
    </source>
</evidence>
<keyword evidence="5 14" id="KW-0653">Protein transport</keyword>
<dbReference type="KEGG" id="ppp:112286380"/>
<dbReference type="eggNOG" id="KOG2629">
    <property type="taxonomic scope" value="Eukaryota"/>
</dbReference>
<dbReference type="RefSeq" id="XP_024384003.1">
    <property type="nucleotide sequence ID" value="XM_024528235.2"/>
</dbReference>
<evidence type="ECO:0000256" key="7">
    <source>
        <dbReference type="ARBA" id="ARBA00023010"/>
    </source>
</evidence>
<dbReference type="HOGENOM" id="CLU_832594_0_0_1"/>
<feature type="domain" description="Peroxisome membrane anchor protein Pex14p N-terminal" evidence="16">
    <location>
        <begin position="46"/>
        <end position="90"/>
    </location>
</feature>
<evidence type="ECO:0000256" key="2">
    <source>
        <dbReference type="ARBA" id="ARBA00005443"/>
    </source>
</evidence>
<dbReference type="GO" id="GO:0016560">
    <property type="term" value="P:protein import into peroxisome matrix, docking"/>
    <property type="evidence" value="ECO:0000318"/>
    <property type="project" value="GO_Central"/>
</dbReference>
<evidence type="ECO:0000259" key="17">
    <source>
        <dbReference type="Pfam" id="PF23020"/>
    </source>
</evidence>
<dbReference type="InterPro" id="IPR036388">
    <property type="entry name" value="WH-like_DNA-bd_sf"/>
</dbReference>
<dbReference type="Proteomes" id="UP000006727">
    <property type="component" value="Chromosome 9"/>
</dbReference>
<reference evidence="18 19" key="1">
    <citation type="journal article" date="2008" name="Science">
        <title>The Physcomitrella genome reveals evolutionary insights into the conquest of land by plants.</title>
        <authorList>
            <person name="Rensing S."/>
            <person name="Lang D."/>
            <person name="Zimmer A."/>
            <person name="Terry A."/>
            <person name="Salamov A."/>
            <person name="Shapiro H."/>
            <person name="Nishiyama T."/>
            <person name="Perroud P.-F."/>
            <person name="Lindquist E."/>
            <person name="Kamisugi Y."/>
            <person name="Tanahashi T."/>
            <person name="Sakakibara K."/>
            <person name="Fujita T."/>
            <person name="Oishi K."/>
            <person name="Shin-I T."/>
            <person name="Kuroki Y."/>
            <person name="Toyoda A."/>
            <person name="Suzuki Y."/>
            <person name="Hashimoto A."/>
            <person name="Yamaguchi K."/>
            <person name="Sugano A."/>
            <person name="Kohara Y."/>
            <person name="Fujiyama A."/>
            <person name="Anterola A."/>
            <person name="Aoki S."/>
            <person name="Ashton N."/>
            <person name="Barbazuk W.B."/>
            <person name="Barker E."/>
            <person name="Bennetzen J."/>
            <person name="Bezanilla M."/>
            <person name="Blankenship R."/>
            <person name="Cho S.H."/>
            <person name="Dutcher S."/>
            <person name="Estelle M."/>
            <person name="Fawcett J.A."/>
            <person name="Gundlach H."/>
            <person name="Hanada K."/>
            <person name="Heyl A."/>
            <person name="Hicks K.A."/>
            <person name="Hugh J."/>
            <person name="Lohr M."/>
            <person name="Mayer K."/>
            <person name="Melkozernov A."/>
            <person name="Murata T."/>
            <person name="Nelson D."/>
            <person name="Pils B."/>
            <person name="Prigge M."/>
            <person name="Reiss B."/>
            <person name="Renner T."/>
            <person name="Rombauts S."/>
            <person name="Rushton P."/>
            <person name="Sanderfoot A."/>
            <person name="Schween G."/>
            <person name="Shiu S.-H."/>
            <person name="Stueber K."/>
            <person name="Theodoulou F.L."/>
            <person name="Tu H."/>
            <person name="Van de Peer Y."/>
            <person name="Verrier P.J."/>
            <person name="Waters E."/>
            <person name="Wood A."/>
            <person name="Yang L."/>
            <person name="Cove D."/>
            <person name="Cuming A."/>
            <person name="Hasebe M."/>
            <person name="Lucas S."/>
            <person name="Mishler D.B."/>
            <person name="Reski R."/>
            <person name="Grigoriev I."/>
            <person name="Quatrano R.S."/>
            <person name="Boore J.L."/>
        </authorList>
    </citation>
    <scope>NUCLEOTIDE SEQUENCE [LARGE SCALE GENOMIC DNA]</scope>
    <source>
        <strain evidence="18 19">cv. Gransden 2004</strain>
    </source>
</reference>
<dbReference type="GO" id="GO:0005778">
    <property type="term" value="C:peroxisomal membrane"/>
    <property type="evidence" value="ECO:0000318"/>
    <property type="project" value="GO_Central"/>
</dbReference>
<feature type="compositionally biased region" description="Polar residues" evidence="15">
    <location>
        <begin position="271"/>
        <end position="280"/>
    </location>
</feature>
<dbReference type="PANTHER" id="PTHR23058:SF0">
    <property type="entry name" value="PEROXISOMAL MEMBRANE PROTEIN PEX14"/>
    <property type="match status" value="1"/>
</dbReference>
<reference evidence="18" key="3">
    <citation type="submission" date="2020-12" db="UniProtKB">
        <authorList>
            <consortium name="EnsemblPlants"/>
        </authorList>
    </citation>
    <scope>IDENTIFICATION</scope>
</reference>
<feature type="domain" description="Peroxisomal membrane protein PEX14 central plants" evidence="17">
    <location>
        <begin position="135"/>
        <end position="255"/>
    </location>
</feature>
<dbReference type="EnsemblPlants" id="Pp3c9_20380V3.2">
    <property type="protein sequence ID" value="Pp3c9_20380V3.2"/>
    <property type="gene ID" value="Pp3c9_20380"/>
</dbReference>
<proteinExistence type="inferred from homology"/>
<keyword evidence="8 14" id="KW-0472">Membrane</keyword>
<reference evidence="18 19" key="2">
    <citation type="journal article" date="2018" name="Plant J.">
        <title>The Physcomitrella patens chromosome-scale assembly reveals moss genome structure and evolution.</title>
        <authorList>
            <person name="Lang D."/>
            <person name="Ullrich K.K."/>
            <person name="Murat F."/>
            <person name="Fuchs J."/>
            <person name="Jenkins J."/>
            <person name="Haas F.B."/>
            <person name="Piednoel M."/>
            <person name="Gundlach H."/>
            <person name="Van Bel M."/>
            <person name="Meyberg R."/>
            <person name="Vives C."/>
            <person name="Morata J."/>
            <person name="Symeonidi A."/>
            <person name="Hiss M."/>
            <person name="Muchero W."/>
            <person name="Kamisugi Y."/>
            <person name="Saleh O."/>
            <person name="Blanc G."/>
            <person name="Decker E.L."/>
            <person name="van Gessel N."/>
            <person name="Grimwood J."/>
            <person name="Hayes R.D."/>
            <person name="Graham S.W."/>
            <person name="Gunter L.E."/>
            <person name="McDaniel S.F."/>
            <person name="Hoernstein S.N.W."/>
            <person name="Larsson A."/>
            <person name="Li F.W."/>
            <person name="Perroud P.F."/>
            <person name="Phillips J."/>
            <person name="Ranjan P."/>
            <person name="Rokshar D.S."/>
            <person name="Rothfels C.J."/>
            <person name="Schneider L."/>
            <person name="Shu S."/>
            <person name="Stevenson D.W."/>
            <person name="Thummler F."/>
            <person name="Tillich M."/>
            <person name="Villarreal Aguilar J.C."/>
            <person name="Widiez T."/>
            <person name="Wong G.K."/>
            <person name="Wymore A."/>
            <person name="Zhang Y."/>
            <person name="Zimmer A.D."/>
            <person name="Quatrano R.S."/>
            <person name="Mayer K.F.X."/>
            <person name="Goodstein D."/>
            <person name="Casacuberta J.M."/>
            <person name="Vandepoele K."/>
            <person name="Reski R."/>
            <person name="Cuming A.C."/>
            <person name="Tuskan G.A."/>
            <person name="Maumus F."/>
            <person name="Salse J."/>
            <person name="Schmutz J."/>
            <person name="Rensing S.A."/>
        </authorList>
    </citation>
    <scope>NUCLEOTIDE SEQUENCE [LARGE SCALE GENOMIC DNA]</scope>
    <source>
        <strain evidence="18 19">cv. Gransden 2004</strain>
    </source>
</reference>
<organism evidence="18 19">
    <name type="scientific">Physcomitrium patens</name>
    <name type="common">Spreading-leaved earth moss</name>
    <name type="synonym">Physcomitrella patens</name>
    <dbReference type="NCBI Taxonomy" id="3218"/>
    <lineage>
        <taxon>Eukaryota</taxon>
        <taxon>Viridiplantae</taxon>
        <taxon>Streptophyta</taxon>
        <taxon>Embryophyta</taxon>
        <taxon>Bryophyta</taxon>
        <taxon>Bryophytina</taxon>
        <taxon>Bryopsida</taxon>
        <taxon>Funariidae</taxon>
        <taxon>Funariales</taxon>
        <taxon>Funariaceae</taxon>
        <taxon>Physcomitrium</taxon>
    </lineage>
</organism>
<dbReference type="Pfam" id="PF04695">
    <property type="entry name" value="Pex14_N"/>
    <property type="match status" value="1"/>
</dbReference>
<dbReference type="EMBL" id="ABEU02000009">
    <property type="status" value="NOT_ANNOTATED_CDS"/>
    <property type="molecule type" value="Genomic_DNA"/>
</dbReference>
<evidence type="ECO:0000256" key="3">
    <source>
        <dbReference type="ARBA" id="ARBA00022448"/>
    </source>
</evidence>
<evidence type="ECO:0000256" key="14">
    <source>
        <dbReference type="RuleBase" id="RU367032"/>
    </source>
</evidence>
<dbReference type="InParanoid" id="A9TTH7"/>